<organism evidence="2 3">
    <name type="scientific">Tetrahymena thermophila (strain SB210)</name>
    <dbReference type="NCBI Taxonomy" id="312017"/>
    <lineage>
        <taxon>Eukaryota</taxon>
        <taxon>Sar</taxon>
        <taxon>Alveolata</taxon>
        <taxon>Ciliophora</taxon>
        <taxon>Intramacronucleata</taxon>
        <taxon>Oligohymenophorea</taxon>
        <taxon>Hymenostomatida</taxon>
        <taxon>Tetrahymenina</taxon>
        <taxon>Tetrahymenidae</taxon>
        <taxon>Tetrahymena</taxon>
    </lineage>
</organism>
<name>I7MHZ3_TETTS</name>
<accession>I7MHZ3</accession>
<proteinExistence type="predicted"/>
<evidence type="ECO:0000313" key="2">
    <source>
        <dbReference type="EMBL" id="EAS03766.1"/>
    </source>
</evidence>
<evidence type="ECO:0000256" key="1">
    <source>
        <dbReference type="SAM" id="Phobius"/>
    </source>
</evidence>
<dbReference type="KEGG" id="tet:TTHERM_00475290"/>
<keyword evidence="1 2" id="KW-0812">Transmembrane</keyword>
<dbReference type="InParanoid" id="I7MHZ3"/>
<gene>
    <name evidence="2" type="ORF">TTHERM_00475290</name>
</gene>
<dbReference type="GeneID" id="7836656"/>
<sequence length="591" mass="67963">MSIFKKLDLFGVPFFFEMGTGNDRMKTTFGGILTLLVIAISVLYFTYLNYMFISGNIQPKITSQEKKISSNFNLPITSDLLWFDIKNSDTDENLMVIQKNLTQQLISYKVVLQQSDSKGKRINDITIPVNFCSGLTDSPLVNKNSQCLDLSGLTNQLAQFQVFVAQGFNTRIYIELDIVCSGDIQTCLQSEMFMDYVFSDEVSFVISFKEQQFNSDSNQLDTKVVDVSWDLDSTLQTTSYIGLKISQTTIQSGFLLQQQKKYSHLSDAINNDSYKTLGSGSNQKALARFFVTLSETQYIQIIQFSQYPEILAQFASIFNVLLLLGFIGTVIAKTDIYQFFIDFKLKQYYKLTALKILKKQQDNINQSVSFSKDSKENTKRDVKLTKDQIVRALKEIDKKDLNQELTKQFKVSYFERAFRAFVGEEKQDYMNKKRSDKDIYEALFFQASQSQDVFQLQEELMRIKKTLALILTPQQYAAIKCCGSCVSDQIPFLLQKNKNTDKSSKISVEPDKSQLNEFKGIGSQVVLEEDRTFTHIELIDKIDYDDQYFQRQLERFLKESEAGFSNYDESAKRMNSRLLDCLNQTYGSINI</sequence>
<feature type="transmembrane region" description="Helical" evidence="1">
    <location>
        <begin position="32"/>
        <end position="53"/>
    </location>
</feature>
<dbReference type="AlphaFoldDB" id="I7MHZ3"/>
<reference evidence="3" key="1">
    <citation type="journal article" date="2006" name="PLoS Biol.">
        <title>Macronuclear genome sequence of the ciliate Tetrahymena thermophila, a model eukaryote.</title>
        <authorList>
            <person name="Eisen J.A."/>
            <person name="Coyne R.S."/>
            <person name="Wu M."/>
            <person name="Wu D."/>
            <person name="Thiagarajan M."/>
            <person name="Wortman J.R."/>
            <person name="Badger J.H."/>
            <person name="Ren Q."/>
            <person name="Amedeo P."/>
            <person name="Jones K.M."/>
            <person name="Tallon L.J."/>
            <person name="Delcher A.L."/>
            <person name="Salzberg S.L."/>
            <person name="Silva J.C."/>
            <person name="Haas B.J."/>
            <person name="Majoros W.H."/>
            <person name="Farzad M."/>
            <person name="Carlton J.M."/>
            <person name="Smith R.K. Jr."/>
            <person name="Garg J."/>
            <person name="Pearlman R.E."/>
            <person name="Karrer K.M."/>
            <person name="Sun L."/>
            <person name="Manning G."/>
            <person name="Elde N.C."/>
            <person name="Turkewitz A.P."/>
            <person name="Asai D.J."/>
            <person name="Wilkes D.E."/>
            <person name="Wang Y."/>
            <person name="Cai H."/>
            <person name="Collins K."/>
            <person name="Stewart B.A."/>
            <person name="Lee S.R."/>
            <person name="Wilamowska K."/>
            <person name="Weinberg Z."/>
            <person name="Ruzzo W.L."/>
            <person name="Wloga D."/>
            <person name="Gaertig J."/>
            <person name="Frankel J."/>
            <person name="Tsao C.-C."/>
            <person name="Gorovsky M.A."/>
            <person name="Keeling P.J."/>
            <person name="Waller R.F."/>
            <person name="Patron N.J."/>
            <person name="Cherry J.M."/>
            <person name="Stover N.A."/>
            <person name="Krieger C.J."/>
            <person name="del Toro C."/>
            <person name="Ryder H.F."/>
            <person name="Williamson S.C."/>
            <person name="Barbeau R.A."/>
            <person name="Hamilton E.P."/>
            <person name="Orias E."/>
        </authorList>
    </citation>
    <scope>NUCLEOTIDE SEQUENCE [LARGE SCALE GENOMIC DNA]</scope>
    <source>
        <strain evidence="3">SB210</strain>
    </source>
</reference>
<dbReference type="HOGENOM" id="CLU_018754_1_0_1"/>
<protein>
    <submittedName>
        <fullName evidence="2">Transmembrane protein, putative</fullName>
    </submittedName>
</protein>
<keyword evidence="1" id="KW-0472">Membrane</keyword>
<keyword evidence="1" id="KW-1133">Transmembrane helix</keyword>
<evidence type="ECO:0000313" key="3">
    <source>
        <dbReference type="Proteomes" id="UP000009168"/>
    </source>
</evidence>
<dbReference type="OrthoDB" id="290195at2759"/>
<dbReference type="Proteomes" id="UP000009168">
    <property type="component" value="Unassembled WGS sequence"/>
</dbReference>
<keyword evidence="3" id="KW-1185">Reference proteome</keyword>
<dbReference type="RefSeq" id="XP_001024011.1">
    <property type="nucleotide sequence ID" value="XM_001024011.1"/>
</dbReference>
<dbReference type="EMBL" id="GG662472">
    <property type="protein sequence ID" value="EAS03766.1"/>
    <property type="molecule type" value="Genomic_DNA"/>
</dbReference>
<feature type="transmembrane region" description="Helical" evidence="1">
    <location>
        <begin position="310"/>
        <end position="332"/>
    </location>
</feature>